<organism evidence="1 2">
    <name type="scientific">Periconia macrospinosa</name>
    <dbReference type="NCBI Taxonomy" id="97972"/>
    <lineage>
        <taxon>Eukaryota</taxon>
        <taxon>Fungi</taxon>
        <taxon>Dikarya</taxon>
        <taxon>Ascomycota</taxon>
        <taxon>Pezizomycotina</taxon>
        <taxon>Dothideomycetes</taxon>
        <taxon>Pleosporomycetidae</taxon>
        <taxon>Pleosporales</taxon>
        <taxon>Massarineae</taxon>
        <taxon>Periconiaceae</taxon>
        <taxon>Periconia</taxon>
    </lineage>
</organism>
<dbReference type="Proteomes" id="UP000244855">
    <property type="component" value="Unassembled WGS sequence"/>
</dbReference>
<proteinExistence type="predicted"/>
<protein>
    <submittedName>
        <fullName evidence="1">Uncharacterized protein</fullName>
    </submittedName>
</protein>
<evidence type="ECO:0000313" key="1">
    <source>
        <dbReference type="EMBL" id="PVH97343.1"/>
    </source>
</evidence>
<gene>
    <name evidence="1" type="ORF">DM02DRAFT_82576</name>
</gene>
<reference evidence="1 2" key="1">
    <citation type="journal article" date="2018" name="Sci. Rep.">
        <title>Comparative genomics provides insights into the lifestyle and reveals functional heterogeneity of dark septate endophytic fungi.</title>
        <authorList>
            <person name="Knapp D.G."/>
            <person name="Nemeth J.B."/>
            <person name="Barry K."/>
            <person name="Hainaut M."/>
            <person name="Henrissat B."/>
            <person name="Johnson J."/>
            <person name="Kuo A."/>
            <person name="Lim J.H.P."/>
            <person name="Lipzen A."/>
            <person name="Nolan M."/>
            <person name="Ohm R.A."/>
            <person name="Tamas L."/>
            <person name="Grigoriev I.V."/>
            <person name="Spatafora J.W."/>
            <person name="Nagy L.G."/>
            <person name="Kovacs G.M."/>
        </authorList>
    </citation>
    <scope>NUCLEOTIDE SEQUENCE [LARGE SCALE GENOMIC DNA]</scope>
    <source>
        <strain evidence="1 2">DSE2036</strain>
    </source>
</reference>
<evidence type="ECO:0000313" key="2">
    <source>
        <dbReference type="Proteomes" id="UP000244855"/>
    </source>
</evidence>
<name>A0A2V1DI98_9PLEO</name>
<dbReference type="AlphaFoldDB" id="A0A2V1DI98"/>
<sequence>MNKCTCIFFSVTQVYDYESFFPGVLFIYVDTAAALFKCSDESTMHQILYRLRWLGNRRRRQKEAGNSMIHVVEFKLDGHGPAAMKGSCNVFITADMSFMMVLLVFVYGREGVEGRFAEGIHDEKAGGIKWDLRFGG</sequence>
<keyword evidence="2" id="KW-1185">Reference proteome</keyword>
<dbReference type="EMBL" id="KZ805438">
    <property type="protein sequence ID" value="PVH97343.1"/>
    <property type="molecule type" value="Genomic_DNA"/>
</dbReference>
<accession>A0A2V1DI98</accession>